<reference evidence="1" key="1">
    <citation type="submission" date="2016-01" db="EMBL/GenBank/DDBJ databases">
        <authorList>
            <person name="Peeters C."/>
        </authorList>
    </citation>
    <scope>NUCLEOTIDE SEQUENCE</scope>
    <source>
        <strain evidence="1">LMG 29321</strain>
    </source>
</reference>
<gene>
    <name evidence="1" type="ORF">AWB78_08482</name>
</gene>
<evidence type="ECO:0000313" key="1">
    <source>
        <dbReference type="EMBL" id="SAL07224.1"/>
    </source>
</evidence>
<dbReference type="AlphaFoldDB" id="A0A158EK90"/>
<organism evidence="1 2">
    <name type="scientific">Caballeronia calidae</name>
    <dbReference type="NCBI Taxonomy" id="1777139"/>
    <lineage>
        <taxon>Bacteria</taxon>
        <taxon>Pseudomonadati</taxon>
        <taxon>Pseudomonadota</taxon>
        <taxon>Betaproteobacteria</taxon>
        <taxon>Burkholderiales</taxon>
        <taxon>Burkholderiaceae</taxon>
        <taxon>Caballeronia</taxon>
    </lineage>
</organism>
<dbReference type="Proteomes" id="UP000071859">
    <property type="component" value="Unassembled WGS sequence"/>
</dbReference>
<name>A0A158EK90_9BURK</name>
<accession>A0A158EK90</accession>
<evidence type="ECO:0000313" key="2">
    <source>
        <dbReference type="Proteomes" id="UP000071859"/>
    </source>
</evidence>
<protein>
    <submittedName>
        <fullName evidence="1">Uncharacterized protein</fullName>
    </submittedName>
</protein>
<keyword evidence="2" id="KW-1185">Reference proteome</keyword>
<proteinExistence type="predicted"/>
<dbReference type="EMBL" id="FCOX02000186">
    <property type="protein sequence ID" value="SAL07224.1"/>
    <property type="molecule type" value="Genomic_DNA"/>
</dbReference>
<comment type="caution">
    <text evidence="1">The sequence shown here is derived from an EMBL/GenBank/DDBJ whole genome shotgun (WGS) entry which is preliminary data.</text>
</comment>
<sequence length="76" mass="8571">MMRPTVDELMRRAFDAPRDPTSPEYKAGVRSILNLRVGGIPVPLPYELGTAQADAYFAGQNEGHRIWRKLEEEGEV</sequence>